<evidence type="ECO:0000313" key="3">
    <source>
        <dbReference type="Proteomes" id="UP000322077"/>
    </source>
</evidence>
<keyword evidence="1" id="KW-0175">Coiled coil</keyword>
<evidence type="ECO:0000313" key="2">
    <source>
        <dbReference type="EMBL" id="TZG25586.1"/>
    </source>
</evidence>
<feature type="coiled-coil region" evidence="1">
    <location>
        <begin position="53"/>
        <end position="80"/>
    </location>
</feature>
<proteinExistence type="predicted"/>
<dbReference type="RefSeq" id="WP_149522394.1">
    <property type="nucleotide sequence ID" value="NZ_VTOU01000003.1"/>
</dbReference>
<comment type="caution">
    <text evidence="2">The sequence shown here is derived from an EMBL/GenBank/DDBJ whole genome shotgun (WGS) entry which is preliminary data.</text>
</comment>
<dbReference type="Proteomes" id="UP000322077">
    <property type="component" value="Unassembled WGS sequence"/>
</dbReference>
<gene>
    <name evidence="2" type="ORF">FYJ91_11200</name>
</gene>
<dbReference type="EMBL" id="VTOU01000003">
    <property type="protein sequence ID" value="TZG25586.1"/>
    <property type="molecule type" value="Genomic_DNA"/>
</dbReference>
<reference evidence="2 3" key="1">
    <citation type="submission" date="2019-08" db="EMBL/GenBank/DDBJ databases">
        <authorList>
            <person name="Wang G."/>
            <person name="Xu Z."/>
        </authorList>
    </citation>
    <scope>NUCLEOTIDE SEQUENCE [LARGE SCALE GENOMIC DNA]</scope>
    <source>
        <strain evidence="2 3">ZX</strain>
    </source>
</reference>
<organism evidence="2 3">
    <name type="scientific">Sphingomonas montanisoli</name>
    <dbReference type="NCBI Taxonomy" id="2606412"/>
    <lineage>
        <taxon>Bacteria</taxon>
        <taxon>Pseudomonadati</taxon>
        <taxon>Pseudomonadota</taxon>
        <taxon>Alphaproteobacteria</taxon>
        <taxon>Sphingomonadales</taxon>
        <taxon>Sphingomonadaceae</taxon>
        <taxon>Sphingomonas</taxon>
    </lineage>
</organism>
<sequence length="138" mass="14577">MKLTNFAPAARGVSLKDGTTVWLEPGQSETFDKDKIVEPLPDLGRKQDEATDNGDDKARIAELEAEVADLKAKLAALDRDGDGKPGGSKAAEPVSLTGKNKADLLDIAKAEGVTIEDGATNDDIKSAIELAREEAAKF</sequence>
<name>A0A5D9C1P9_9SPHN</name>
<keyword evidence="3" id="KW-1185">Reference proteome</keyword>
<accession>A0A5D9C1P9</accession>
<protein>
    <submittedName>
        <fullName evidence="2">Uncharacterized protein</fullName>
    </submittedName>
</protein>
<evidence type="ECO:0000256" key="1">
    <source>
        <dbReference type="SAM" id="Coils"/>
    </source>
</evidence>
<dbReference type="AlphaFoldDB" id="A0A5D9C1P9"/>